<evidence type="ECO:0000256" key="5">
    <source>
        <dbReference type="ARBA" id="ARBA00022692"/>
    </source>
</evidence>
<dbReference type="GO" id="GO:0005290">
    <property type="term" value="F:L-histidine transmembrane transporter activity"/>
    <property type="evidence" value="ECO:0007669"/>
    <property type="project" value="TreeGrafter"/>
</dbReference>
<evidence type="ECO:0000256" key="1">
    <source>
        <dbReference type="ARBA" id="ARBA00004128"/>
    </source>
</evidence>
<keyword evidence="3" id="KW-0813">Transport</keyword>
<dbReference type="GO" id="GO:0061459">
    <property type="term" value="F:L-arginine transmembrane transporter activity"/>
    <property type="evidence" value="ECO:0007669"/>
    <property type="project" value="TreeGrafter"/>
</dbReference>
<dbReference type="PANTHER" id="PTHR22950:SF678">
    <property type="entry name" value="VACUOLAR AMINO ACID TRANSPORTER 5-RELATED"/>
    <property type="match status" value="1"/>
</dbReference>
<dbReference type="PANTHER" id="PTHR22950">
    <property type="entry name" value="AMINO ACID TRANSPORTER"/>
    <property type="match status" value="1"/>
</dbReference>
<comment type="caution">
    <text evidence="11">The sequence shown here is derived from an EMBL/GenBank/DDBJ whole genome shotgun (WGS) entry which is preliminary data.</text>
</comment>
<dbReference type="AlphaFoldDB" id="A0A1R1XK95"/>
<dbReference type="STRING" id="133412.A0A1R1XK95"/>
<feature type="transmembrane region" description="Helical" evidence="9">
    <location>
        <begin position="137"/>
        <end position="160"/>
    </location>
</feature>
<keyword evidence="8 9" id="KW-0472">Membrane</keyword>
<dbReference type="GO" id="GO:0015194">
    <property type="term" value="F:L-serine transmembrane transporter activity"/>
    <property type="evidence" value="ECO:0007669"/>
    <property type="project" value="TreeGrafter"/>
</dbReference>
<sequence>MAVAIFVVSAYPLQCHPARASIGRIIYAFFPKLAEPQFSPIIPQNNQPSALDFHSSQPSSSMSPNPTQVSYSTILKTDDNPRFSTDSNLSHSQTIQNSLEQQTLSHVNKELNTSLFFIITTCLLVSSYLLAVSVKSLGLILMVVGSTGSTSISFILPGLMYYKISQGSKLTILKIMAVLLAIYGLFVMFVSLIVKAL</sequence>
<dbReference type="GO" id="GO:0015189">
    <property type="term" value="F:L-lysine transmembrane transporter activity"/>
    <property type="evidence" value="ECO:0007669"/>
    <property type="project" value="TreeGrafter"/>
</dbReference>
<evidence type="ECO:0000256" key="6">
    <source>
        <dbReference type="ARBA" id="ARBA00022970"/>
    </source>
</evidence>
<feature type="transmembrane region" description="Helical" evidence="9">
    <location>
        <begin position="172"/>
        <end position="194"/>
    </location>
</feature>
<evidence type="ECO:0000256" key="7">
    <source>
        <dbReference type="ARBA" id="ARBA00022989"/>
    </source>
</evidence>
<dbReference type="EMBL" id="LSSN01002795">
    <property type="protein sequence ID" value="OMJ15054.1"/>
    <property type="molecule type" value="Genomic_DNA"/>
</dbReference>
<organism evidence="11 12">
    <name type="scientific">Smittium culicis</name>
    <dbReference type="NCBI Taxonomy" id="133412"/>
    <lineage>
        <taxon>Eukaryota</taxon>
        <taxon>Fungi</taxon>
        <taxon>Fungi incertae sedis</taxon>
        <taxon>Zoopagomycota</taxon>
        <taxon>Kickxellomycotina</taxon>
        <taxon>Harpellomycetes</taxon>
        <taxon>Harpellales</taxon>
        <taxon>Legeriomycetaceae</taxon>
        <taxon>Smittium</taxon>
    </lineage>
</organism>
<dbReference type="GO" id="GO:0005302">
    <property type="term" value="F:L-tyrosine transmembrane transporter activity"/>
    <property type="evidence" value="ECO:0007669"/>
    <property type="project" value="TreeGrafter"/>
</dbReference>
<dbReference type="InterPro" id="IPR013057">
    <property type="entry name" value="AA_transpt_TM"/>
</dbReference>
<evidence type="ECO:0000259" key="10">
    <source>
        <dbReference type="Pfam" id="PF01490"/>
    </source>
</evidence>
<dbReference type="GO" id="GO:0000329">
    <property type="term" value="C:fungal-type vacuole membrane"/>
    <property type="evidence" value="ECO:0007669"/>
    <property type="project" value="TreeGrafter"/>
</dbReference>
<feature type="transmembrane region" description="Helical" evidence="9">
    <location>
        <begin position="111"/>
        <end position="131"/>
    </location>
</feature>
<gene>
    <name evidence="11" type="ORF">AYI70_g7512</name>
</gene>
<evidence type="ECO:0000256" key="3">
    <source>
        <dbReference type="ARBA" id="ARBA00022448"/>
    </source>
</evidence>
<evidence type="ECO:0000256" key="8">
    <source>
        <dbReference type="ARBA" id="ARBA00023136"/>
    </source>
</evidence>
<keyword evidence="6" id="KW-0029">Amino-acid transport</keyword>
<dbReference type="Proteomes" id="UP000187283">
    <property type="component" value="Unassembled WGS sequence"/>
</dbReference>
<evidence type="ECO:0000313" key="11">
    <source>
        <dbReference type="EMBL" id="OMJ15054.1"/>
    </source>
</evidence>
<dbReference type="Pfam" id="PF01490">
    <property type="entry name" value="Aa_trans"/>
    <property type="match status" value="1"/>
</dbReference>
<keyword evidence="12" id="KW-1185">Reference proteome</keyword>
<comment type="subcellular location">
    <subcellularLocation>
        <location evidence="1">Vacuole membrane</location>
        <topology evidence="1">Multi-pass membrane protein</topology>
    </subcellularLocation>
</comment>
<keyword evidence="7 9" id="KW-1133">Transmembrane helix</keyword>
<accession>A0A1R1XK95</accession>
<evidence type="ECO:0000313" key="12">
    <source>
        <dbReference type="Proteomes" id="UP000187283"/>
    </source>
</evidence>
<name>A0A1R1XK95_9FUNG</name>
<evidence type="ECO:0000256" key="9">
    <source>
        <dbReference type="SAM" id="Phobius"/>
    </source>
</evidence>
<dbReference type="OrthoDB" id="438545at2759"/>
<dbReference type="GO" id="GO:0005313">
    <property type="term" value="F:L-glutamate transmembrane transporter activity"/>
    <property type="evidence" value="ECO:0007669"/>
    <property type="project" value="TreeGrafter"/>
</dbReference>
<reference evidence="11 12" key="1">
    <citation type="submission" date="2017-01" db="EMBL/GenBank/DDBJ databases">
        <authorList>
            <person name="Mah S.A."/>
            <person name="Swanson W.J."/>
            <person name="Moy G.W."/>
            <person name="Vacquier V.D."/>
        </authorList>
    </citation>
    <scope>NUCLEOTIDE SEQUENCE [LARGE SCALE GENOMIC DNA]</scope>
    <source>
        <strain evidence="11 12">GSMNP</strain>
    </source>
</reference>
<keyword evidence="5 9" id="KW-0812">Transmembrane</keyword>
<proteinExistence type="inferred from homology"/>
<protein>
    <submittedName>
        <fullName evidence="11">Vacuolar amino acid transporter 6</fullName>
    </submittedName>
</protein>
<feature type="domain" description="Amino acid transporter transmembrane" evidence="10">
    <location>
        <begin position="2"/>
        <end position="193"/>
    </location>
</feature>
<keyword evidence="4" id="KW-0926">Vacuole</keyword>
<evidence type="ECO:0000256" key="2">
    <source>
        <dbReference type="ARBA" id="ARBA00008066"/>
    </source>
</evidence>
<evidence type="ECO:0000256" key="4">
    <source>
        <dbReference type="ARBA" id="ARBA00022554"/>
    </source>
</evidence>
<comment type="similarity">
    <text evidence="2">Belongs to the amino acid/polyamine transporter 2 family.</text>
</comment>